<dbReference type="EMBL" id="LVHI01000015">
    <property type="protein sequence ID" value="OAK53846.1"/>
    <property type="molecule type" value="Genomic_DNA"/>
</dbReference>
<name>A0A177YE65_9NOCA</name>
<accession>A0A177YE65</accession>
<protein>
    <submittedName>
        <fullName evidence="1">Uncharacterized protein</fullName>
    </submittedName>
</protein>
<evidence type="ECO:0000313" key="2">
    <source>
        <dbReference type="Proteomes" id="UP000077519"/>
    </source>
</evidence>
<organism evidence="1 2">
    <name type="scientific">Rhodococcoides kyotonense</name>
    <dbReference type="NCBI Taxonomy" id="398843"/>
    <lineage>
        <taxon>Bacteria</taxon>
        <taxon>Bacillati</taxon>
        <taxon>Actinomycetota</taxon>
        <taxon>Actinomycetes</taxon>
        <taxon>Mycobacteriales</taxon>
        <taxon>Nocardiaceae</taxon>
        <taxon>Rhodococcoides</taxon>
    </lineage>
</organism>
<gene>
    <name evidence="1" type="ORF">A3K89_22280</name>
</gene>
<comment type="caution">
    <text evidence="1">The sequence shown here is derived from an EMBL/GenBank/DDBJ whole genome shotgun (WGS) entry which is preliminary data.</text>
</comment>
<keyword evidence="2" id="KW-1185">Reference proteome</keyword>
<dbReference type="RefSeq" id="WP_068426905.1">
    <property type="nucleotide sequence ID" value="NZ_LVHI01000015.1"/>
</dbReference>
<reference evidence="1 2" key="1">
    <citation type="submission" date="2016-03" db="EMBL/GenBank/DDBJ databases">
        <title>Genome sequence of Rhodococcus kyotonensis KB10.</title>
        <authorList>
            <person name="Jeong H."/>
            <person name="Hong C.E."/>
            <person name="Jo S.H."/>
            <person name="Park J.M."/>
        </authorList>
    </citation>
    <scope>NUCLEOTIDE SEQUENCE [LARGE SCALE GENOMIC DNA]</scope>
    <source>
        <strain evidence="1 2">KB10</strain>
    </source>
</reference>
<proteinExistence type="predicted"/>
<sequence length="71" mass="7494">MLPDRHDAVISAAAEHGATTAGHDLDALHADIAYYAGAEHKAPARLDDRIWDGLLAKHTIAAADAVALRID</sequence>
<dbReference type="AlphaFoldDB" id="A0A177YE65"/>
<dbReference type="Proteomes" id="UP000077519">
    <property type="component" value="Unassembled WGS sequence"/>
</dbReference>
<evidence type="ECO:0000313" key="1">
    <source>
        <dbReference type="EMBL" id="OAK53846.1"/>
    </source>
</evidence>